<protein>
    <submittedName>
        <fullName evidence="1">Uncharacterized protein</fullName>
    </submittedName>
</protein>
<sequence>MMKDGKEQREELTQYLHTLAMLNANGFKCGQEIKDVLAKLHQEGFGFSNEEQKSKQEKENQLKIVKEKLQYEIEYSGHHKKSGKLIRVTENDRGLGKSTLLIEWALRLGIPIITNNKSMVEWLKDRAIVIYGHTKGSRLEVLLADPEKLRGKDLPKGVLVECVVTLKEYLALKKVVLIRGGFHHDKEFI</sequence>
<evidence type="ECO:0000313" key="2">
    <source>
        <dbReference type="Proteomes" id="UP000827460"/>
    </source>
</evidence>
<dbReference type="Proteomes" id="UP000827460">
    <property type="component" value="Segment"/>
</dbReference>
<accession>A0AAE8YUY8</accession>
<evidence type="ECO:0000313" key="1">
    <source>
        <dbReference type="EMBL" id="UGO50815.1"/>
    </source>
</evidence>
<gene>
    <name evidence="1" type="ORF">SOPHRITA_224</name>
</gene>
<organism evidence="1 2">
    <name type="scientific">Bacillus phage vB_BanS_Sophrita</name>
    <dbReference type="NCBI Taxonomy" id="2894790"/>
    <lineage>
        <taxon>Viruses</taxon>
        <taxon>Duplodnaviria</taxon>
        <taxon>Heunggongvirae</taxon>
        <taxon>Uroviricota</taxon>
        <taxon>Caudoviricetes</taxon>
        <taxon>Joanripponvirinae</taxon>
        <taxon>Sophritavirus</taxon>
        <taxon>Sophritavirus sophrita</taxon>
    </lineage>
</organism>
<dbReference type="EMBL" id="OK499991">
    <property type="protein sequence ID" value="UGO50815.1"/>
    <property type="molecule type" value="Genomic_DNA"/>
</dbReference>
<reference evidence="1" key="1">
    <citation type="submission" date="2021-10" db="EMBL/GenBank/DDBJ databases">
        <authorList>
            <person name="Lavering E.D."/>
            <person name="James R."/>
            <person name="Fairholm J.D."/>
            <person name="Ogilvie B.H."/>
            <person name="Thurgood T.L."/>
            <person name="Robison R.A."/>
            <person name="Grose J.H."/>
        </authorList>
    </citation>
    <scope>NUCLEOTIDE SEQUENCE</scope>
</reference>
<proteinExistence type="predicted"/>
<keyword evidence="2" id="KW-1185">Reference proteome</keyword>
<name>A0AAE8YUY8_9CAUD</name>